<feature type="region of interest" description="Disordered" evidence="1">
    <location>
        <begin position="1"/>
        <end position="63"/>
    </location>
</feature>
<evidence type="ECO:0000256" key="1">
    <source>
        <dbReference type="SAM" id="MobiDB-lite"/>
    </source>
</evidence>
<protein>
    <submittedName>
        <fullName evidence="2">Uncharacterized protein</fullName>
    </submittedName>
</protein>
<dbReference type="AlphaFoldDB" id="A0A6G1JRT9"/>
<gene>
    <name evidence="2" type="ORF">K504DRAFT_451736</name>
</gene>
<proteinExistence type="predicted"/>
<dbReference type="Proteomes" id="UP000799428">
    <property type="component" value="Unassembled WGS sequence"/>
</dbReference>
<evidence type="ECO:0000313" key="3">
    <source>
        <dbReference type="Proteomes" id="UP000799428"/>
    </source>
</evidence>
<evidence type="ECO:0000313" key="2">
    <source>
        <dbReference type="EMBL" id="KAF2703220.1"/>
    </source>
</evidence>
<name>A0A6G1JRT9_9PLEO</name>
<sequence>MLPALQPSRPKQQQQQQRSVYAPPHSPSSSPAPHVLNPSRPRNQVEAMPPFGPTHHPFSPPKGFYDSAVRHPVFFTSQLKKPPFPIPEIASRGWSPVASGYIMESKRAEANGASKTKL</sequence>
<organism evidence="2 3">
    <name type="scientific">Pleomassaria siparia CBS 279.74</name>
    <dbReference type="NCBI Taxonomy" id="1314801"/>
    <lineage>
        <taxon>Eukaryota</taxon>
        <taxon>Fungi</taxon>
        <taxon>Dikarya</taxon>
        <taxon>Ascomycota</taxon>
        <taxon>Pezizomycotina</taxon>
        <taxon>Dothideomycetes</taxon>
        <taxon>Pleosporomycetidae</taxon>
        <taxon>Pleosporales</taxon>
        <taxon>Pleomassariaceae</taxon>
        <taxon>Pleomassaria</taxon>
    </lineage>
</organism>
<reference evidence="2" key="1">
    <citation type="journal article" date="2020" name="Stud. Mycol.">
        <title>101 Dothideomycetes genomes: a test case for predicting lifestyles and emergence of pathogens.</title>
        <authorList>
            <person name="Haridas S."/>
            <person name="Albert R."/>
            <person name="Binder M."/>
            <person name="Bloem J."/>
            <person name="Labutti K."/>
            <person name="Salamov A."/>
            <person name="Andreopoulos B."/>
            <person name="Baker S."/>
            <person name="Barry K."/>
            <person name="Bills G."/>
            <person name="Bluhm B."/>
            <person name="Cannon C."/>
            <person name="Castanera R."/>
            <person name="Culley D."/>
            <person name="Daum C."/>
            <person name="Ezra D."/>
            <person name="Gonzalez J."/>
            <person name="Henrissat B."/>
            <person name="Kuo A."/>
            <person name="Liang C."/>
            <person name="Lipzen A."/>
            <person name="Lutzoni F."/>
            <person name="Magnuson J."/>
            <person name="Mondo S."/>
            <person name="Nolan M."/>
            <person name="Ohm R."/>
            <person name="Pangilinan J."/>
            <person name="Park H.-J."/>
            <person name="Ramirez L."/>
            <person name="Alfaro M."/>
            <person name="Sun H."/>
            <person name="Tritt A."/>
            <person name="Yoshinaga Y."/>
            <person name="Zwiers L.-H."/>
            <person name="Turgeon B."/>
            <person name="Goodwin S."/>
            <person name="Spatafora J."/>
            <person name="Crous P."/>
            <person name="Grigoriev I."/>
        </authorList>
    </citation>
    <scope>NUCLEOTIDE SEQUENCE</scope>
    <source>
        <strain evidence="2">CBS 279.74</strain>
    </source>
</reference>
<accession>A0A6G1JRT9</accession>
<keyword evidence="3" id="KW-1185">Reference proteome</keyword>
<dbReference type="OrthoDB" id="3535086at2759"/>
<dbReference type="EMBL" id="MU005788">
    <property type="protein sequence ID" value="KAF2703220.1"/>
    <property type="molecule type" value="Genomic_DNA"/>
</dbReference>